<comment type="caution">
    <text evidence="2">The sequence shown here is derived from an EMBL/GenBank/DDBJ whole genome shotgun (WGS) entry which is preliminary data.</text>
</comment>
<dbReference type="Pfam" id="PF13701">
    <property type="entry name" value="DDE_Tnp_1_4"/>
    <property type="match status" value="1"/>
</dbReference>
<name>A0ABW2SLN9_9ACTO</name>
<gene>
    <name evidence="2" type="ORF">ACFQWG_05890</name>
</gene>
<accession>A0ABW2SLN9</accession>
<proteinExistence type="predicted"/>
<dbReference type="Proteomes" id="UP001596527">
    <property type="component" value="Unassembled WGS sequence"/>
</dbReference>
<dbReference type="RefSeq" id="WP_380973098.1">
    <property type="nucleotide sequence ID" value="NZ_JBHTEF010000001.1"/>
</dbReference>
<dbReference type="InterPro" id="IPR047960">
    <property type="entry name" value="Transpos_IS1380"/>
</dbReference>
<evidence type="ECO:0000313" key="2">
    <source>
        <dbReference type="EMBL" id="MFC7580734.1"/>
    </source>
</evidence>
<dbReference type="EMBL" id="JBHTEF010000001">
    <property type="protein sequence ID" value="MFC7580734.1"/>
    <property type="molecule type" value="Genomic_DNA"/>
</dbReference>
<reference evidence="3" key="1">
    <citation type="journal article" date="2019" name="Int. J. Syst. Evol. Microbiol.">
        <title>The Global Catalogue of Microorganisms (GCM) 10K type strain sequencing project: providing services to taxonomists for standard genome sequencing and annotation.</title>
        <authorList>
            <consortium name="The Broad Institute Genomics Platform"/>
            <consortium name="The Broad Institute Genome Sequencing Center for Infectious Disease"/>
            <person name="Wu L."/>
            <person name="Ma J."/>
        </authorList>
    </citation>
    <scope>NUCLEOTIDE SEQUENCE [LARGE SCALE GENOMIC DNA]</scope>
    <source>
        <strain evidence="3">CCUG 56698</strain>
    </source>
</reference>
<dbReference type="NCBIfam" id="NF033539">
    <property type="entry name" value="transpos_IS1380"/>
    <property type="match status" value="1"/>
</dbReference>
<keyword evidence="3" id="KW-1185">Reference proteome</keyword>
<organism evidence="2 3">
    <name type="scientific">Schaalia naturae</name>
    <dbReference type="NCBI Taxonomy" id="635203"/>
    <lineage>
        <taxon>Bacteria</taxon>
        <taxon>Bacillati</taxon>
        <taxon>Actinomycetota</taxon>
        <taxon>Actinomycetes</taxon>
        <taxon>Actinomycetales</taxon>
        <taxon>Actinomycetaceae</taxon>
        <taxon>Schaalia</taxon>
    </lineage>
</organism>
<dbReference type="InterPro" id="IPR025668">
    <property type="entry name" value="Tnp_DDE_dom"/>
</dbReference>
<evidence type="ECO:0000259" key="1">
    <source>
        <dbReference type="Pfam" id="PF13701"/>
    </source>
</evidence>
<sequence length="457" mass="50204">MQSSHTHTRRFTPVFDEDHLVSAGGLPAVMGLAERAGFTGLLKARLTVASPNAPVKVRALVSGMLAGADDIDGMDVLRSGGTAKVLGAVRAPSTLGTHLRSFTHGHTLQLGAINRDLQANLAHLVPTLFGSDELVMVDLDDTIREVHGYAKQAVAYGYNHVKRLNALVATISTEHSAPVIAGAQLRRGNVKSGDHAAWHATRALTLAKKVRPAAQIMGRADSAFCTCTFVHAFQDAGCWFSVTVPQWSSVIRAITMIEEDAWVGIHYPDAIFEEDTGEWISDAEVAEVPFTAFTSHPKKDQVTCRLIVRRVKRLNTKAHTGQGELFDTYRYHPFITNSTLAMLEADERHRGHAIIEQVMAELKGNALAHLPSGRFTANAAWLQLAILAFNISRAAAHKAGMNTARMPTIRQRLVMVPARIAHRSRRRFLHYPTHWPWQQEFMDLWDHATGSDPPIAA</sequence>
<protein>
    <submittedName>
        <fullName evidence="2">IS1380 family transposase</fullName>
    </submittedName>
</protein>
<evidence type="ECO:0000313" key="3">
    <source>
        <dbReference type="Proteomes" id="UP001596527"/>
    </source>
</evidence>
<feature type="domain" description="Transposase DDE" evidence="1">
    <location>
        <begin position="9"/>
        <end position="445"/>
    </location>
</feature>